<name>A0A1T5KIR7_9FIRM</name>
<dbReference type="EMBL" id="FUZT01000004">
    <property type="protein sequence ID" value="SKC63349.1"/>
    <property type="molecule type" value="Genomic_DNA"/>
</dbReference>
<dbReference type="Gene3D" id="3.30.990.10">
    <property type="entry name" value="Formiminotransferase, N-terminal subdomain"/>
    <property type="match status" value="1"/>
</dbReference>
<evidence type="ECO:0000259" key="9">
    <source>
        <dbReference type="SMART" id="SM01222"/>
    </source>
</evidence>
<dbReference type="PANTHER" id="PTHR12234">
    <property type="entry name" value="FORMIMINOTRANSFERASE-CYCLODEAMINASE"/>
    <property type="match status" value="1"/>
</dbReference>
<dbReference type="GO" id="GO:0030409">
    <property type="term" value="F:glutamate formimidoyltransferase activity"/>
    <property type="evidence" value="ECO:0007669"/>
    <property type="project" value="UniProtKB-EC"/>
</dbReference>
<evidence type="ECO:0000256" key="2">
    <source>
        <dbReference type="ARBA" id="ARBA00005082"/>
    </source>
</evidence>
<evidence type="ECO:0000313" key="10">
    <source>
        <dbReference type="EMBL" id="SKC63349.1"/>
    </source>
</evidence>
<dbReference type="InterPro" id="IPR037070">
    <property type="entry name" value="Formiminotransferase_C_sf"/>
</dbReference>
<dbReference type="InterPro" id="IPR013802">
    <property type="entry name" value="Formiminotransferase_C"/>
</dbReference>
<dbReference type="Pfam" id="PF02971">
    <property type="entry name" value="FTCD"/>
    <property type="match status" value="1"/>
</dbReference>
<keyword evidence="6" id="KW-0369">Histidine metabolism</keyword>
<accession>A0A1T5KIR7</accession>
<dbReference type="SMART" id="SM01221">
    <property type="entry name" value="FTCD"/>
    <property type="match status" value="1"/>
</dbReference>
<evidence type="ECO:0000259" key="8">
    <source>
        <dbReference type="SMART" id="SM01221"/>
    </source>
</evidence>
<dbReference type="GO" id="GO:0019556">
    <property type="term" value="P:L-histidine catabolic process to glutamate and formamide"/>
    <property type="evidence" value="ECO:0007669"/>
    <property type="project" value="UniProtKB-UniPathway"/>
</dbReference>
<keyword evidence="11" id="KW-1185">Reference proteome</keyword>
<dbReference type="EC" id="2.1.2.5" evidence="3"/>
<dbReference type="InterPro" id="IPR051623">
    <property type="entry name" value="FTCD"/>
</dbReference>
<dbReference type="GO" id="GO:0019557">
    <property type="term" value="P:L-histidine catabolic process to glutamate and formate"/>
    <property type="evidence" value="ECO:0007669"/>
    <property type="project" value="UniProtKB-UniPathway"/>
</dbReference>
<dbReference type="UniPathway" id="UPA00379">
    <property type="reaction ID" value="UER00555"/>
</dbReference>
<dbReference type="InterPro" id="IPR012886">
    <property type="entry name" value="Formiminotransferase_N"/>
</dbReference>
<keyword evidence="7" id="KW-0290">Folate-binding</keyword>
<sequence length="301" mass="33282">MAAGKKIVQCVPNFSEGRDFDKIDKIVSPLRGKEGVKLLNYEADKDYNRVVVTVIGEPKAVKNAVVEAVGVASEVIDMTKHEGQHSRMGASDVVPFIPIKNMTMTEAIELAKETGKEISEKYNIPIFLYEKAATKPARENLAKVRKGQFEGMAEKLKDPEWKPDFGEAKIHPTAGVTAVGARMPLVAYNIDLDTDNIEIANRIARTIRHSGGGYRFIKAGGVEIPERRITQVTMNLTDYTKTAIYRAFEAVKMEAKRYGVNVLGSEIVGLVPMEALIDTASYYLGLYGFSMDKVLETSLME</sequence>
<dbReference type="STRING" id="36842.SAMN02194393_01834"/>
<dbReference type="NCBIfam" id="TIGR02024">
    <property type="entry name" value="FtcD"/>
    <property type="match status" value="1"/>
</dbReference>
<keyword evidence="4" id="KW-0963">Cytoplasm</keyword>
<proteinExistence type="predicted"/>
<evidence type="ECO:0000256" key="1">
    <source>
        <dbReference type="ARBA" id="ARBA00004496"/>
    </source>
</evidence>
<dbReference type="InterPro" id="IPR004227">
    <property type="entry name" value="Formiminotransferase_cat"/>
</dbReference>
<dbReference type="SUPFAM" id="SSF55116">
    <property type="entry name" value="Formiminotransferase domain of formiminotransferase-cyclodeaminase"/>
    <property type="match status" value="2"/>
</dbReference>
<dbReference type="OrthoDB" id="9773217at2"/>
<evidence type="ECO:0000256" key="3">
    <source>
        <dbReference type="ARBA" id="ARBA00012252"/>
    </source>
</evidence>
<comment type="subcellular location">
    <subcellularLocation>
        <location evidence="1">Cytoplasm</location>
    </subcellularLocation>
</comment>
<feature type="domain" description="Formiminotransferase N-terminal subdomain" evidence="9">
    <location>
        <begin position="6"/>
        <end position="183"/>
    </location>
</feature>
<evidence type="ECO:0000256" key="6">
    <source>
        <dbReference type="ARBA" id="ARBA00022808"/>
    </source>
</evidence>
<dbReference type="InterPro" id="IPR022384">
    <property type="entry name" value="FormiminoTrfase_cat_dom_sf"/>
</dbReference>
<dbReference type="Gene3D" id="3.30.70.670">
    <property type="entry name" value="Formiminotransferase, C-terminal subdomain"/>
    <property type="match status" value="1"/>
</dbReference>
<evidence type="ECO:0000256" key="4">
    <source>
        <dbReference type="ARBA" id="ARBA00022490"/>
    </source>
</evidence>
<evidence type="ECO:0000256" key="7">
    <source>
        <dbReference type="ARBA" id="ARBA00022954"/>
    </source>
</evidence>
<dbReference type="PANTHER" id="PTHR12234:SF8">
    <property type="entry name" value="FORMIMINOTRANSFERASE-CYCLODEAMINASE"/>
    <property type="match status" value="1"/>
</dbReference>
<dbReference type="GO" id="GO:0005542">
    <property type="term" value="F:folic acid binding"/>
    <property type="evidence" value="ECO:0007669"/>
    <property type="project" value="UniProtKB-KW"/>
</dbReference>
<dbReference type="GO" id="GO:0005737">
    <property type="term" value="C:cytoplasm"/>
    <property type="evidence" value="ECO:0007669"/>
    <property type="project" value="UniProtKB-SubCell"/>
</dbReference>
<protein>
    <recommendedName>
        <fullName evidence="3">glutamate formimidoyltransferase</fullName>
        <ecNumber evidence="3">2.1.2.5</ecNumber>
    </recommendedName>
</protein>
<evidence type="ECO:0000313" key="11">
    <source>
        <dbReference type="Proteomes" id="UP000190285"/>
    </source>
</evidence>
<comment type="pathway">
    <text evidence="2">Amino-acid degradation; L-histidine degradation into L-glutamate; L-glutamate from N-formimidoyl-L-glutamate (transferase route): step 1/1.</text>
</comment>
<feature type="domain" description="Formiminotransferase C-terminal subdomain" evidence="8">
    <location>
        <begin position="184"/>
        <end position="298"/>
    </location>
</feature>
<dbReference type="AlphaFoldDB" id="A0A1T5KIR7"/>
<dbReference type="SMART" id="SM01222">
    <property type="entry name" value="FTCD_N"/>
    <property type="match status" value="1"/>
</dbReference>
<dbReference type="RefSeq" id="WP_079491477.1">
    <property type="nucleotide sequence ID" value="NZ_FUZT01000004.1"/>
</dbReference>
<reference evidence="10 11" key="1">
    <citation type="submission" date="2017-02" db="EMBL/GenBank/DDBJ databases">
        <authorList>
            <person name="Peterson S.W."/>
        </authorList>
    </citation>
    <scope>NUCLEOTIDE SEQUENCE [LARGE SCALE GENOMIC DNA]</scope>
    <source>
        <strain evidence="10 11">M1</strain>
    </source>
</reference>
<organism evidence="10 11">
    <name type="scientific">Maledivibacter halophilus</name>
    <dbReference type="NCBI Taxonomy" id="36842"/>
    <lineage>
        <taxon>Bacteria</taxon>
        <taxon>Bacillati</taxon>
        <taxon>Bacillota</taxon>
        <taxon>Clostridia</taxon>
        <taxon>Peptostreptococcales</taxon>
        <taxon>Caminicellaceae</taxon>
        <taxon>Maledivibacter</taxon>
    </lineage>
</organism>
<dbReference type="Proteomes" id="UP000190285">
    <property type="component" value="Unassembled WGS sequence"/>
</dbReference>
<keyword evidence="5 10" id="KW-0808">Transferase</keyword>
<dbReference type="InterPro" id="IPR037064">
    <property type="entry name" value="Formiminotransferase_N_sf"/>
</dbReference>
<dbReference type="Pfam" id="PF07837">
    <property type="entry name" value="FTCD_N"/>
    <property type="match status" value="1"/>
</dbReference>
<gene>
    <name evidence="10" type="ORF">SAMN02194393_01834</name>
</gene>
<evidence type="ECO:0000256" key="5">
    <source>
        <dbReference type="ARBA" id="ARBA00022679"/>
    </source>
</evidence>